<evidence type="ECO:0000313" key="7">
    <source>
        <dbReference type="Proteomes" id="UP000273500"/>
    </source>
</evidence>
<dbReference type="Gene3D" id="1.10.1240.10">
    <property type="entry name" value="Methionine synthase domain"/>
    <property type="match status" value="1"/>
</dbReference>
<keyword evidence="1" id="KW-0678">Repressor</keyword>
<dbReference type="Gene3D" id="1.10.1660.10">
    <property type="match status" value="1"/>
</dbReference>
<keyword evidence="4" id="KW-0804">Transcription</keyword>
<dbReference type="InterPro" id="IPR036724">
    <property type="entry name" value="Cobalamin-bd_sf"/>
</dbReference>
<dbReference type="PANTHER" id="PTHR30204:SF69">
    <property type="entry name" value="MERR-FAMILY TRANSCRIPTIONAL REGULATOR"/>
    <property type="match status" value="1"/>
</dbReference>
<dbReference type="Pfam" id="PF02607">
    <property type="entry name" value="B12-binding_2"/>
    <property type="match status" value="1"/>
</dbReference>
<evidence type="ECO:0000256" key="2">
    <source>
        <dbReference type="ARBA" id="ARBA00023015"/>
    </source>
</evidence>
<comment type="caution">
    <text evidence="6">The sequence shown here is derived from an EMBL/GenBank/DDBJ whole genome shotgun (WGS) entry which is preliminary data.</text>
</comment>
<evidence type="ECO:0000313" key="6">
    <source>
        <dbReference type="EMBL" id="RSK46994.1"/>
    </source>
</evidence>
<dbReference type="PANTHER" id="PTHR30204">
    <property type="entry name" value="REDOX-CYCLING DRUG-SENSING TRANSCRIPTIONAL ACTIVATOR SOXR"/>
    <property type="match status" value="1"/>
</dbReference>
<dbReference type="InterPro" id="IPR000551">
    <property type="entry name" value="MerR-type_HTH_dom"/>
</dbReference>
<dbReference type="GO" id="GO:0003700">
    <property type="term" value="F:DNA-binding transcription factor activity"/>
    <property type="evidence" value="ECO:0007669"/>
    <property type="project" value="InterPro"/>
</dbReference>
<accession>A0A3R9MPK6</accession>
<sequence length="351" mass="39638">MDCCGFLPNTISWPCGGRPLRVSFERRAVNHNIISKKGRASIVGHFSISDLEQLSGIKAHTIRIWEQRYGILRPVRTATNIRTYCDDDLRRLLNVATLCDRGYRISQVAKLTEQELAKAVISCDDESHAHRYCHHVNGLLAAMLEMNESRQVCILNQIVEQYGFEQAVLQVVYPFLQRIGVMWQAGTVNPAQEHLITHLIRQKLMAAADALPCVQPATARRWVLFLPEGEMHELALLFMNYVLRSRGHHVLYLGQNLPMAELGQVCTSYRPYAVVTVLTAVPERHEVQDFVQRLGQLCPDIQLYLYGPLAQLVTELPQNATRLALITDFIQLASNLVVAETCVAQLELTEG</sequence>
<dbReference type="Proteomes" id="UP000273500">
    <property type="component" value="Unassembled WGS sequence"/>
</dbReference>
<dbReference type="GO" id="GO:0031419">
    <property type="term" value="F:cobalamin binding"/>
    <property type="evidence" value="ECO:0007669"/>
    <property type="project" value="InterPro"/>
</dbReference>
<dbReference type="InterPro" id="IPR036594">
    <property type="entry name" value="Meth_synthase_dom"/>
</dbReference>
<dbReference type="InterPro" id="IPR009061">
    <property type="entry name" value="DNA-bd_dom_put_sf"/>
</dbReference>
<keyword evidence="7" id="KW-1185">Reference proteome</keyword>
<dbReference type="SUPFAM" id="SSF52242">
    <property type="entry name" value="Cobalamin (vitamin B12)-binding domain"/>
    <property type="match status" value="1"/>
</dbReference>
<feature type="domain" description="HTH merR-type" evidence="5">
    <location>
        <begin position="45"/>
        <end position="114"/>
    </location>
</feature>
<dbReference type="SUPFAM" id="SSF46955">
    <property type="entry name" value="Putative DNA-binding domain"/>
    <property type="match status" value="1"/>
</dbReference>
<dbReference type="CDD" id="cd01104">
    <property type="entry name" value="HTH_MlrA-CarA"/>
    <property type="match status" value="1"/>
</dbReference>
<evidence type="ECO:0000256" key="4">
    <source>
        <dbReference type="ARBA" id="ARBA00023163"/>
    </source>
</evidence>
<dbReference type="OrthoDB" id="9800334at2"/>
<dbReference type="PROSITE" id="PS50937">
    <property type="entry name" value="HTH_MERR_2"/>
    <property type="match status" value="1"/>
</dbReference>
<evidence type="ECO:0000259" key="5">
    <source>
        <dbReference type="PROSITE" id="PS50937"/>
    </source>
</evidence>
<proteinExistence type="predicted"/>
<gene>
    <name evidence="6" type="ORF">EI291_16875</name>
</gene>
<dbReference type="Pfam" id="PF13411">
    <property type="entry name" value="MerR_1"/>
    <property type="match status" value="1"/>
</dbReference>
<dbReference type="SMART" id="SM00422">
    <property type="entry name" value="HTH_MERR"/>
    <property type="match status" value="1"/>
</dbReference>
<dbReference type="InterPro" id="IPR003759">
    <property type="entry name" value="Cbl-bd_cap"/>
</dbReference>
<organism evidence="6 7">
    <name type="scientific">Hymenobacter rigui</name>
    <dbReference type="NCBI Taxonomy" id="334424"/>
    <lineage>
        <taxon>Bacteria</taxon>
        <taxon>Pseudomonadati</taxon>
        <taxon>Bacteroidota</taxon>
        <taxon>Cytophagia</taxon>
        <taxon>Cytophagales</taxon>
        <taxon>Hymenobacteraceae</taxon>
        <taxon>Hymenobacter</taxon>
    </lineage>
</organism>
<evidence type="ECO:0000256" key="3">
    <source>
        <dbReference type="ARBA" id="ARBA00023125"/>
    </source>
</evidence>
<dbReference type="GO" id="GO:0046872">
    <property type="term" value="F:metal ion binding"/>
    <property type="evidence" value="ECO:0007669"/>
    <property type="project" value="InterPro"/>
</dbReference>
<keyword evidence="2" id="KW-0805">Transcription regulation</keyword>
<dbReference type="AlphaFoldDB" id="A0A3R9MPK6"/>
<dbReference type="Gene3D" id="3.40.50.280">
    <property type="entry name" value="Cobalamin-binding domain"/>
    <property type="match status" value="1"/>
</dbReference>
<protein>
    <submittedName>
        <fullName evidence="6">MerR family transcriptional regulator</fullName>
    </submittedName>
</protein>
<dbReference type="GO" id="GO:0003677">
    <property type="term" value="F:DNA binding"/>
    <property type="evidence" value="ECO:0007669"/>
    <property type="project" value="UniProtKB-KW"/>
</dbReference>
<dbReference type="EMBL" id="RWIT01000011">
    <property type="protein sequence ID" value="RSK46994.1"/>
    <property type="molecule type" value="Genomic_DNA"/>
</dbReference>
<dbReference type="InterPro" id="IPR047057">
    <property type="entry name" value="MerR_fam"/>
</dbReference>
<evidence type="ECO:0000256" key="1">
    <source>
        <dbReference type="ARBA" id="ARBA00022491"/>
    </source>
</evidence>
<reference evidence="6 7" key="1">
    <citation type="submission" date="2018-12" db="EMBL/GenBank/DDBJ databases">
        <authorList>
            <person name="Feng G."/>
            <person name="Zhu H."/>
        </authorList>
    </citation>
    <scope>NUCLEOTIDE SEQUENCE [LARGE SCALE GENOMIC DNA]</scope>
    <source>
        <strain evidence="6 7">KCTC 12533</strain>
    </source>
</reference>
<name>A0A3R9MPK6_9BACT</name>
<keyword evidence="3" id="KW-0238">DNA-binding</keyword>